<gene>
    <name evidence="1" type="ORF">ATANTOWER_031996</name>
</gene>
<reference evidence="1 2" key="1">
    <citation type="submission" date="2021-07" db="EMBL/GenBank/DDBJ databases">
        <authorList>
            <person name="Palmer J.M."/>
        </authorList>
    </citation>
    <scope>NUCLEOTIDE SEQUENCE [LARGE SCALE GENOMIC DNA]</scope>
    <source>
        <strain evidence="1 2">AT_MEX2019</strain>
        <tissue evidence="1">Muscle</tissue>
    </source>
</reference>
<comment type="caution">
    <text evidence="1">The sequence shown here is derived from an EMBL/GenBank/DDBJ whole genome shotgun (WGS) entry which is preliminary data.</text>
</comment>
<keyword evidence="2" id="KW-1185">Reference proteome</keyword>
<accession>A0ABU7BFT6</accession>
<feature type="non-terminal residue" evidence="1">
    <location>
        <position position="1"/>
    </location>
</feature>
<name>A0ABU7BFT6_9TELE</name>
<proteinExistence type="predicted"/>
<protein>
    <submittedName>
        <fullName evidence="1">Uncharacterized protein</fullName>
    </submittedName>
</protein>
<sequence length="110" mass="12355">DVCSEADATDLTERCELIGDRLIALEDKLQTAILNQDQALTHILPVQPKYINPALYFLISLCPCISVCPSELSQDFFDSKGNNKTIQTPMDVCFFDFVTFKGEKQSYLIS</sequence>
<evidence type="ECO:0000313" key="1">
    <source>
        <dbReference type="EMBL" id="MED6248349.1"/>
    </source>
</evidence>
<dbReference type="Proteomes" id="UP001345963">
    <property type="component" value="Unassembled WGS sequence"/>
</dbReference>
<dbReference type="EMBL" id="JAHUTI010050095">
    <property type="protein sequence ID" value="MED6248349.1"/>
    <property type="molecule type" value="Genomic_DNA"/>
</dbReference>
<evidence type="ECO:0000313" key="2">
    <source>
        <dbReference type="Proteomes" id="UP001345963"/>
    </source>
</evidence>
<organism evidence="1 2">
    <name type="scientific">Ataeniobius toweri</name>
    <dbReference type="NCBI Taxonomy" id="208326"/>
    <lineage>
        <taxon>Eukaryota</taxon>
        <taxon>Metazoa</taxon>
        <taxon>Chordata</taxon>
        <taxon>Craniata</taxon>
        <taxon>Vertebrata</taxon>
        <taxon>Euteleostomi</taxon>
        <taxon>Actinopterygii</taxon>
        <taxon>Neopterygii</taxon>
        <taxon>Teleostei</taxon>
        <taxon>Neoteleostei</taxon>
        <taxon>Acanthomorphata</taxon>
        <taxon>Ovalentaria</taxon>
        <taxon>Atherinomorphae</taxon>
        <taxon>Cyprinodontiformes</taxon>
        <taxon>Goodeidae</taxon>
        <taxon>Ataeniobius</taxon>
    </lineage>
</organism>